<dbReference type="SUPFAM" id="SSF52540">
    <property type="entry name" value="P-loop containing nucleoside triphosphate hydrolases"/>
    <property type="match status" value="1"/>
</dbReference>
<evidence type="ECO:0000313" key="5">
    <source>
        <dbReference type="Proteomes" id="UP001465976"/>
    </source>
</evidence>
<dbReference type="Pfam" id="PF24883">
    <property type="entry name" value="NPHP3_N"/>
    <property type="match status" value="1"/>
</dbReference>
<sequence length="900" mass="101101">MSSLQEHIVKHDRMSIEHSATLLQNEDSSPHFHELHSSLIHDFIITAPEDLLINFAAARKALWSAIAGVGASYKSEQQFSRGLVLEGSRQEVLSRIHDWRVSNEDCPICWLSGPAGIGKTTIAQTIANSCEDELLSSFFFSCFDPKRNNPSALMLTIAHGLVTKIPSLRKLIYQKISEDPAILEATPEEQFRELVATPILSRDHSSGNYLMKPKDPNLVIIDGLDECGDQETQSKILRVVLSPYQQSPFPPLRFLICSRPVHGIREILYISAMAKHIVLEDTSIPSPDIELYYDHEFHAIRSDLEYCHIQFPNPWPSKKDLRLLVHNSGNNFAYASTALKFVKIPYSQPVEQLQIILDSIRDSQPSESPSGTIDCLYHVILNANPDNDKVLRILSAILILPPYTGLSPSPELIEFLLTLPSGDVVLLAPAMHPLLDIRGQQDGIHLHQNSFSDFLFDSTRSGQFYIDRQKQQYHLAWEWLKALSRGKIKGYSQDILHHLQGIDLSALFHCSLLLDFYRPHNFNKVFKQPVSDRGYPTWDEIFGQMVPWLEKSPVEPSLIERFMKQPMYFHLELSPDVPQIQDNILYWSILRITGCEFRSSTRIRADMACMAYEESGYPFPFRITGCYCQDPTTSDDPGHCAYQDACLKTVKALVSDFSSATSGEFPASIINDVEFELTATFRNLTDSSLLLHCAAEPEVCKALFSALLSCSSGSLKVTLESEERQAKLLDWSERCPDSRSITTLKTQVMSLLRPSTHVVDGGRRPPSAPATQVVLYNPTFHALTIRQSGQFPRKPRPPCPYCKQALPLGFEPDSLFDGHDESLDADPVMYSRASNYFRPLAVANETTSSGSRTPRPPLESSSQETSTFPPGAMAEGYFKAFFQEECRLGMGANGSVYLCQ</sequence>
<dbReference type="EMBL" id="JBAHYK010001133">
    <property type="protein sequence ID" value="KAL0569372.1"/>
    <property type="molecule type" value="Genomic_DNA"/>
</dbReference>
<organism evidence="4 5">
    <name type="scientific">Marasmius crinis-equi</name>
    <dbReference type="NCBI Taxonomy" id="585013"/>
    <lineage>
        <taxon>Eukaryota</taxon>
        <taxon>Fungi</taxon>
        <taxon>Dikarya</taxon>
        <taxon>Basidiomycota</taxon>
        <taxon>Agaricomycotina</taxon>
        <taxon>Agaricomycetes</taxon>
        <taxon>Agaricomycetidae</taxon>
        <taxon>Agaricales</taxon>
        <taxon>Marasmiineae</taxon>
        <taxon>Marasmiaceae</taxon>
        <taxon>Marasmius</taxon>
    </lineage>
</organism>
<dbReference type="InterPro" id="IPR027417">
    <property type="entry name" value="P-loop_NTPase"/>
</dbReference>
<feature type="region of interest" description="Disordered" evidence="2">
    <location>
        <begin position="844"/>
        <end position="869"/>
    </location>
</feature>
<dbReference type="Gene3D" id="3.40.50.300">
    <property type="entry name" value="P-loop containing nucleotide triphosphate hydrolases"/>
    <property type="match status" value="1"/>
</dbReference>
<evidence type="ECO:0000256" key="1">
    <source>
        <dbReference type="ARBA" id="ARBA00022737"/>
    </source>
</evidence>
<dbReference type="InterPro" id="IPR056884">
    <property type="entry name" value="NPHP3-like_N"/>
</dbReference>
<keyword evidence="4" id="KW-0418">Kinase</keyword>
<gene>
    <name evidence="4" type="primary">IKS1_1</name>
    <name evidence="4" type="ORF">V5O48_012596</name>
</gene>
<accession>A0ABR3F2C5</accession>
<proteinExistence type="predicted"/>
<evidence type="ECO:0000259" key="3">
    <source>
        <dbReference type="Pfam" id="PF24883"/>
    </source>
</evidence>
<dbReference type="PANTHER" id="PTHR10039">
    <property type="entry name" value="AMELOGENIN"/>
    <property type="match status" value="1"/>
</dbReference>
<keyword evidence="1" id="KW-0677">Repeat</keyword>
<feature type="non-terminal residue" evidence="4">
    <location>
        <position position="900"/>
    </location>
</feature>
<keyword evidence="5" id="KW-1185">Reference proteome</keyword>
<evidence type="ECO:0000256" key="2">
    <source>
        <dbReference type="SAM" id="MobiDB-lite"/>
    </source>
</evidence>
<keyword evidence="4" id="KW-0808">Transferase</keyword>
<dbReference type="GO" id="GO:0016301">
    <property type="term" value="F:kinase activity"/>
    <property type="evidence" value="ECO:0007669"/>
    <property type="project" value="UniProtKB-KW"/>
</dbReference>
<comment type="caution">
    <text evidence="4">The sequence shown here is derived from an EMBL/GenBank/DDBJ whole genome shotgun (WGS) entry which is preliminary data.</text>
</comment>
<evidence type="ECO:0000313" key="4">
    <source>
        <dbReference type="EMBL" id="KAL0569372.1"/>
    </source>
</evidence>
<reference evidence="4 5" key="1">
    <citation type="submission" date="2024-02" db="EMBL/GenBank/DDBJ databases">
        <title>A draft genome for the cacao thread blight pathogen Marasmius crinis-equi.</title>
        <authorList>
            <person name="Cohen S.P."/>
            <person name="Baruah I.K."/>
            <person name="Amoako-Attah I."/>
            <person name="Bukari Y."/>
            <person name="Meinhardt L.W."/>
            <person name="Bailey B.A."/>
        </authorList>
    </citation>
    <scope>NUCLEOTIDE SEQUENCE [LARGE SCALE GENOMIC DNA]</scope>
    <source>
        <strain evidence="4 5">GH-76</strain>
    </source>
</reference>
<dbReference type="Proteomes" id="UP001465976">
    <property type="component" value="Unassembled WGS sequence"/>
</dbReference>
<dbReference type="PANTHER" id="PTHR10039:SF14">
    <property type="entry name" value="NACHT DOMAIN-CONTAINING PROTEIN"/>
    <property type="match status" value="1"/>
</dbReference>
<protein>
    <submittedName>
        <fullName evidence="4">Serine/threonine-protein kinase iks1</fullName>
    </submittedName>
</protein>
<feature type="compositionally biased region" description="Polar residues" evidence="2">
    <location>
        <begin position="859"/>
        <end position="868"/>
    </location>
</feature>
<name>A0ABR3F2C5_9AGAR</name>
<feature type="domain" description="Nephrocystin 3-like N-terminal" evidence="3">
    <location>
        <begin position="95"/>
        <end position="259"/>
    </location>
</feature>